<dbReference type="Pfam" id="PF00763">
    <property type="entry name" value="THF_DHG_CYH"/>
    <property type="match status" value="1"/>
</dbReference>
<dbReference type="FunFam" id="3.40.50.10860:FF:000005">
    <property type="entry name" value="C-1-tetrahydrofolate synthase, cytoplasmic, putative"/>
    <property type="match status" value="1"/>
</dbReference>
<evidence type="ECO:0000256" key="1">
    <source>
        <dbReference type="ARBA" id="ARBA00004777"/>
    </source>
</evidence>
<evidence type="ECO:0000259" key="14">
    <source>
        <dbReference type="Pfam" id="PF02882"/>
    </source>
</evidence>
<dbReference type="EC" id="3.5.4.9" evidence="12"/>
<dbReference type="Gene3D" id="3.40.50.720">
    <property type="entry name" value="NAD(P)-binding Rossmann-like Domain"/>
    <property type="match status" value="1"/>
</dbReference>
<keyword evidence="8 12" id="KW-0560">Oxidoreductase</keyword>
<dbReference type="PROSITE" id="PS00766">
    <property type="entry name" value="THF_DHG_CYH_1"/>
    <property type="match status" value="1"/>
</dbReference>
<dbReference type="Gene3D" id="3.40.50.10860">
    <property type="entry name" value="Leucine Dehydrogenase, chain A, domain 1"/>
    <property type="match status" value="1"/>
</dbReference>
<keyword evidence="11 12" id="KW-0511">Multifunctional enzyme</keyword>
<keyword evidence="16" id="KW-1185">Reference proteome</keyword>
<evidence type="ECO:0000256" key="9">
    <source>
        <dbReference type="ARBA" id="ARBA00023102"/>
    </source>
</evidence>
<evidence type="ECO:0000256" key="4">
    <source>
        <dbReference type="ARBA" id="ARBA00022605"/>
    </source>
</evidence>
<evidence type="ECO:0000256" key="10">
    <source>
        <dbReference type="ARBA" id="ARBA00023167"/>
    </source>
</evidence>
<dbReference type="GO" id="GO:0000105">
    <property type="term" value="P:L-histidine biosynthetic process"/>
    <property type="evidence" value="ECO:0007669"/>
    <property type="project" value="UniProtKB-KW"/>
</dbReference>
<proteinExistence type="inferred from homology"/>
<comment type="catalytic activity">
    <reaction evidence="12">
        <text>(6R)-5,10-methenyltetrahydrofolate + H2O = (6R)-10-formyltetrahydrofolate + H(+)</text>
        <dbReference type="Rhea" id="RHEA:23700"/>
        <dbReference type="ChEBI" id="CHEBI:15377"/>
        <dbReference type="ChEBI" id="CHEBI:15378"/>
        <dbReference type="ChEBI" id="CHEBI:57455"/>
        <dbReference type="ChEBI" id="CHEBI:195366"/>
        <dbReference type="EC" id="3.5.4.9"/>
    </reaction>
</comment>
<evidence type="ECO:0000256" key="8">
    <source>
        <dbReference type="ARBA" id="ARBA00023002"/>
    </source>
</evidence>
<comment type="subunit">
    <text evidence="2 12">Homodimer.</text>
</comment>
<sequence>MIAKLINGNVIANIIYKNISKKIIKRKLLGLRPPGLAVILIGNNPASKVYIRNKHSVCKMLGIMYFQFLFSNNCSENDIIKIIDKLNLDTNIDGIIIQLPLPKNFNYIKVLERIFPDKDVDGFHPYNMGRLAKRIPMMRSCTPKGIMTLLKEYKINVQGINATIIGASNIVGRPMALELLLAGSTITVCHRFTNNIQKQIGQADLLVVAIGKPSLIKGTWIKTGAIVIDVGINKLKDGSITGDVEFNSAINIAKYITPVPGGVGPMTIASLIENILFATELHDNFKKN</sequence>
<evidence type="ECO:0000256" key="5">
    <source>
        <dbReference type="ARBA" id="ARBA00022755"/>
    </source>
</evidence>
<name>A0A078KI51_9GAMM</name>
<dbReference type="PANTHER" id="PTHR48099">
    <property type="entry name" value="C-1-TETRAHYDROFOLATE SYNTHASE, CYTOPLASMIC-RELATED"/>
    <property type="match status" value="1"/>
</dbReference>
<dbReference type="Proteomes" id="UP000032420">
    <property type="component" value="Chromosome I"/>
</dbReference>
<dbReference type="GO" id="GO:0004488">
    <property type="term" value="F:methylenetetrahydrofolate dehydrogenase (NADP+) activity"/>
    <property type="evidence" value="ECO:0007669"/>
    <property type="project" value="UniProtKB-UniRule"/>
</dbReference>
<organism evidence="15 16">
    <name type="scientific">Candidatus Johnevansia muelleri</name>
    <dbReference type="NCBI Taxonomy" id="1495769"/>
    <lineage>
        <taxon>Bacteria</taxon>
        <taxon>Pseudomonadati</taxon>
        <taxon>Pseudomonadota</taxon>
        <taxon>Gammaproteobacteria</taxon>
        <taxon>Candidatus Johnevansiales</taxon>
        <taxon>Candidatus Johnevansiaceae</taxon>
        <taxon>Candidatus Johnevansia</taxon>
    </lineage>
</organism>
<dbReference type="GO" id="GO:0009086">
    <property type="term" value="P:methionine biosynthetic process"/>
    <property type="evidence" value="ECO:0007669"/>
    <property type="project" value="UniProtKB-KW"/>
</dbReference>
<dbReference type="InterPro" id="IPR020630">
    <property type="entry name" value="THF_DH/CycHdrlase_cat_dom"/>
</dbReference>
<dbReference type="OrthoDB" id="9803580at2"/>
<keyword evidence="5 12" id="KW-0658">Purine biosynthesis</keyword>
<dbReference type="InterPro" id="IPR046346">
    <property type="entry name" value="Aminoacid_DH-like_N_sf"/>
</dbReference>
<dbReference type="GO" id="GO:0004477">
    <property type="term" value="F:methenyltetrahydrofolate cyclohydrolase activity"/>
    <property type="evidence" value="ECO:0007669"/>
    <property type="project" value="UniProtKB-UniRule"/>
</dbReference>
<comment type="similarity">
    <text evidence="12">Belongs to the tetrahydrofolate dehydrogenase/cyclohydrolase family.</text>
</comment>
<dbReference type="EMBL" id="LM655252">
    <property type="protein sequence ID" value="CDZ16575.1"/>
    <property type="molecule type" value="Genomic_DNA"/>
</dbReference>
<evidence type="ECO:0000313" key="16">
    <source>
        <dbReference type="Proteomes" id="UP000032420"/>
    </source>
</evidence>
<dbReference type="InterPro" id="IPR036291">
    <property type="entry name" value="NAD(P)-bd_dom_sf"/>
</dbReference>
<dbReference type="SUPFAM" id="SSF53223">
    <property type="entry name" value="Aminoacid dehydrogenase-like, N-terminal domain"/>
    <property type="match status" value="1"/>
</dbReference>
<dbReference type="FunFam" id="3.40.50.720:FF:000006">
    <property type="entry name" value="Bifunctional protein FolD"/>
    <property type="match status" value="1"/>
</dbReference>
<dbReference type="InterPro" id="IPR020631">
    <property type="entry name" value="THF_DH/CycHdrlase_NAD-bd_dom"/>
</dbReference>
<dbReference type="AlphaFoldDB" id="A0A078KI51"/>
<dbReference type="HOGENOM" id="CLU_034045_2_1_6"/>
<dbReference type="GO" id="GO:0035999">
    <property type="term" value="P:tetrahydrofolate interconversion"/>
    <property type="evidence" value="ECO:0007669"/>
    <property type="project" value="UniProtKB-UniRule"/>
</dbReference>
<evidence type="ECO:0000256" key="7">
    <source>
        <dbReference type="ARBA" id="ARBA00022857"/>
    </source>
</evidence>
<dbReference type="STRING" id="1495769.CEM_331"/>
<accession>A0A078KI51</accession>
<dbReference type="InterPro" id="IPR000672">
    <property type="entry name" value="THF_DH/CycHdrlase"/>
</dbReference>
<comment type="catalytic activity">
    <reaction evidence="12">
        <text>(6R)-5,10-methylene-5,6,7,8-tetrahydrofolate + NADP(+) = (6R)-5,10-methenyltetrahydrofolate + NADPH</text>
        <dbReference type="Rhea" id="RHEA:22812"/>
        <dbReference type="ChEBI" id="CHEBI:15636"/>
        <dbReference type="ChEBI" id="CHEBI:57455"/>
        <dbReference type="ChEBI" id="CHEBI:57783"/>
        <dbReference type="ChEBI" id="CHEBI:58349"/>
        <dbReference type="EC" id="1.5.1.5"/>
    </reaction>
</comment>
<comment type="caution">
    <text evidence="12">Lacks conserved residue(s) required for the propagation of feature annotation.</text>
</comment>
<evidence type="ECO:0000256" key="6">
    <source>
        <dbReference type="ARBA" id="ARBA00022801"/>
    </source>
</evidence>
<comment type="function">
    <text evidence="12">Catalyzes the oxidation of 5,10-methylenetetrahydrofolate to 5,10-methenyltetrahydrofolate and then the hydrolysis of 5,10-methenyltetrahydrofolate to 10-formyltetrahydrofolate.</text>
</comment>
<keyword evidence="7 12" id="KW-0521">NADP</keyword>
<evidence type="ECO:0000256" key="12">
    <source>
        <dbReference type="HAMAP-Rule" id="MF_01576"/>
    </source>
</evidence>
<comment type="pathway">
    <text evidence="1 12">One-carbon metabolism; tetrahydrofolate interconversion.</text>
</comment>
<gene>
    <name evidence="12 15" type="primary">folD</name>
    <name evidence="15" type="ORF">CEM_331</name>
</gene>
<dbReference type="GO" id="GO:0005829">
    <property type="term" value="C:cytosol"/>
    <property type="evidence" value="ECO:0007669"/>
    <property type="project" value="TreeGrafter"/>
</dbReference>
<feature type="domain" description="Tetrahydrofolate dehydrogenase/cyclohydrolase catalytic" evidence="13">
    <location>
        <begin position="6"/>
        <end position="121"/>
    </location>
</feature>
<keyword evidence="4 12" id="KW-0028">Amino-acid biosynthesis</keyword>
<dbReference type="InterPro" id="IPR020867">
    <property type="entry name" value="THF_DH/CycHdrlase_CS"/>
</dbReference>
<evidence type="ECO:0000256" key="2">
    <source>
        <dbReference type="ARBA" id="ARBA00011738"/>
    </source>
</evidence>
<dbReference type="KEGG" id="eme:CEM_331"/>
<evidence type="ECO:0000259" key="13">
    <source>
        <dbReference type="Pfam" id="PF00763"/>
    </source>
</evidence>
<keyword evidence="6 12" id="KW-0378">Hydrolase</keyword>
<dbReference type="Pfam" id="PF02882">
    <property type="entry name" value="THF_DHG_CYH_C"/>
    <property type="match status" value="1"/>
</dbReference>
<evidence type="ECO:0000256" key="11">
    <source>
        <dbReference type="ARBA" id="ARBA00023268"/>
    </source>
</evidence>
<keyword evidence="3 12" id="KW-0554">One-carbon metabolism</keyword>
<dbReference type="PRINTS" id="PR00085">
    <property type="entry name" value="THFDHDRGNASE"/>
</dbReference>
<dbReference type="CDD" id="cd01080">
    <property type="entry name" value="NAD_bind_m-THF_DH_Cyclohyd"/>
    <property type="match status" value="1"/>
</dbReference>
<dbReference type="SUPFAM" id="SSF51735">
    <property type="entry name" value="NAD(P)-binding Rossmann-fold domains"/>
    <property type="match status" value="1"/>
</dbReference>
<dbReference type="PATRIC" id="fig|1495769.3.peg.296"/>
<keyword evidence="9 12" id="KW-0368">Histidine biosynthesis</keyword>
<dbReference type="HAMAP" id="MF_01576">
    <property type="entry name" value="THF_DHG_CYH"/>
    <property type="match status" value="1"/>
</dbReference>
<dbReference type="EC" id="1.5.1.5" evidence="12"/>
<dbReference type="PROSITE" id="PS00767">
    <property type="entry name" value="THF_DHG_CYH_2"/>
    <property type="match status" value="1"/>
</dbReference>
<feature type="binding site" evidence="12">
    <location>
        <begin position="166"/>
        <end position="168"/>
    </location>
    <ligand>
        <name>NADP(+)</name>
        <dbReference type="ChEBI" id="CHEBI:58349"/>
    </ligand>
</feature>
<dbReference type="PANTHER" id="PTHR48099:SF5">
    <property type="entry name" value="C-1-TETRAHYDROFOLATE SYNTHASE, CYTOPLASMIC"/>
    <property type="match status" value="1"/>
</dbReference>
<feature type="domain" description="Tetrahydrofolate dehydrogenase/cyclohydrolase NAD(P)-binding" evidence="14">
    <location>
        <begin position="140"/>
        <end position="280"/>
    </location>
</feature>
<evidence type="ECO:0000256" key="3">
    <source>
        <dbReference type="ARBA" id="ARBA00022563"/>
    </source>
</evidence>
<feature type="binding site" evidence="12">
    <location>
        <position position="232"/>
    </location>
    <ligand>
        <name>NADP(+)</name>
        <dbReference type="ChEBI" id="CHEBI:58349"/>
    </ligand>
</feature>
<reference evidence="16" key="1">
    <citation type="submission" date="2014-07" db="EMBL/GenBank/DDBJ databases">
        <authorList>
            <person name="Santos-Garcia D."/>
        </authorList>
    </citation>
    <scope>NUCLEOTIDE SEQUENCE [LARGE SCALE GENOMIC DNA]</scope>
</reference>
<protein>
    <recommendedName>
        <fullName evidence="12">Bifunctional protein FolD</fullName>
    </recommendedName>
    <domain>
        <recommendedName>
            <fullName evidence="12">Methylenetetrahydrofolate dehydrogenase</fullName>
            <ecNumber evidence="12">1.5.1.5</ecNumber>
        </recommendedName>
    </domain>
    <domain>
        <recommendedName>
            <fullName evidence="12">Methenyltetrahydrofolate cyclohydrolase</fullName>
            <ecNumber evidence="12">3.5.4.9</ecNumber>
        </recommendedName>
    </domain>
</protein>
<dbReference type="NCBIfam" id="NF008058">
    <property type="entry name" value="PRK10792.1"/>
    <property type="match status" value="1"/>
</dbReference>
<keyword evidence="10 12" id="KW-0486">Methionine biosynthesis</keyword>
<dbReference type="GO" id="GO:0006164">
    <property type="term" value="P:purine nucleotide biosynthetic process"/>
    <property type="evidence" value="ECO:0007669"/>
    <property type="project" value="UniProtKB-KW"/>
</dbReference>
<evidence type="ECO:0000313" key="15">
    <source>
        <dbReference type="EMBL" id="CDZ16575.1"/>
    </source>
</evidence>
<dbReference type="UniPathway" id="UPA00193"/>